<dbReference type="SUPFAM" id="SSF51445">
    <property type="entry name" value="(Trans)glycosidases"/>
    <property type="match status" value="1"/>
</dbReference>
<protein>
    <submittedName>
        <fullName evidence="5">Glycogen debranching enzyme GlgX</fullName>
    </submittedName>
</protein>
<evidence type="ECO:0000256" key="2">
    <source>
        <dbReference type="ARBA" id="ARBA00022801"/>
    </source>
</evidence>
<dbReference type="NCBIfam" id="TIGR02100">
    <property type="entry name" value="glgX_debranch"/>
    <property type="match status" value="1"/>
</dbReference>
<dbReference type="HOGENOM" id="CLU_011725_1_1_7"/>
<dbReference type="CDD" id="cd02856">
    <property type="entry name" value="E_set_GDE_Isoamylase_N"/>
    <property type="match status" value="1"/>
</dbReference>
<dbReference type="STRING" id="1144275.COCOR_00409"/>
<dbReference type="SMART" id="SM00642">
    <property type="entry name" value="Aamy"/>
    <property type="match status" value="1"/>
</dbReference>
<dbReference type="SUPFAM" id="SSF51011">
    <property type="entry name" value="Glycosyl hydrolase domain"/>
    <property type="match status" value="1"/>
</dbReference>
<dbReference type="PROSITE" id="PS00758">
    <property type="entry name" value="ARGE_DAPE_CPG2_1"/>
    <property type="match status" value="1"/>
</dbReference>
<dbReference type="Pfam" id="PF02922">
    <property type="entry name" value="CBM_48"/>
    <property type="match status" value="1"/>
</dbReference>
<organism evidence="5 6">
    <name type="scientific">Corallococcus coralloides (strain ATCC 25202 / DSM 2259 / NBRC 100086 / M2)</name>
    <name type="common">Myxococcus coralloides</name>
    <dbReference type="NCBI Taxonomy" id="1144275"/>
    <lineage>
        <taxon>Bacteria</taxon>
        <taxon>Pseudomonadati</taxon>
        <taxon>Myxococcota</taxon>
        <taxon>Myxococcia</taxon>
        <taxon>Myxococcales</taxon>
        <taxon>Cystobacterineae</taxon>
        <taxon>Myxococcaceae</taxon>
        <taxon>Corallococcus</taxon>
    </lineage>
</organism>
<evidence type="ECO:0000313" key="5">
    <source>
        <dbReference type="EMBL" id="AFE08919.1"/>
    </source>
</evidence>
<evidence type="ECO:0000313" key="6">
    <source>
        <dbReference type="Proteomes" id="UP000007587"/>
    </source>
</evidence>
<dbReference type="EMBL" id="CP003389">
    <property type="protein sequence ID" value="AFE08919.1"/>
    <property type="molecule type" value="Genomic_DNA"/>
</dbReference>
<dbReference type="Gene3D" id="2.60.40.10">
    <property type="entry name" value="Immunoglobulins"/>
    <property type="match status" value="1"/>
</dbReference>
<dbReference type="SUPFAM" id="SSF81296">
    <property type="entry name" value="E set domains"/>
    <property type="match status" value="1"/>
</dbReference>
<evidence type="ECO:0000256" key="1">
    <source>
        <dbReference type="ARBA" id="ARBA00008061"/>
    </source>
</evidence>
<dbReference type="GO" id="GO:0004135">
    <property type="term" value="F:amylo-alpha-1,6-glucosidase activity"/>
    <property type="evidence" value="ECO:0007669"/>
    <property type="project" value="InterPro"/>
</dbReference>
<dbReference type="InterPro" id="IPR001261">
    <property type="entry name" value="ArgE/DapE_CS"/>
</dbReference>
<comment type="similarity">
    <text evidence="1">Belongs to the glycosyl hydrolase 13 family.</text>
</comment>
<gene>
    <name evidence="5" type="primary">glgX1</name>
    <name evidence="5" type="ordered locus">COCOR_00409</name>
</gene>
<dbReference type="InterPro" id="IPR044505">
    <property type="entry name" value="GlgX_Isoamylase_N_E_set"/>
</dbReference>
<dbReference type="InterPro" id="IPR006047">
    <property type="entry name" value="GH13_cat_dom"/>
</dbReference>
<proteinExistence type="inferred from homology"/>
<dbReference type="Proteomes" id="UP000007587">
    <property type="component" value="Chromosome"/>
</dbReference>
<dbReference type="CDD" id="cd11326">
    <property type="entry name" value="AmyAc_Glg_debranch"/>
    <property type="match status" value="1"/>
</dbReference>
<dbReference type="InterPro" id="IPR014756">
    <property type="entry name" value="Ig_E-set"/>
</dbReference>
<name>H8MZW0_CORCM</name>
<dbReference type="InterPro" id="IPR004193">
    <property type="entry name" value="Glyco_hydro_13_N"/>
</dbReference>
<accession>H8MZW0</accession>
<dbReference type="KEGG" id="ccx:COCOR_00409"/>
<dbReference type="RefSeq" id="WP_014393261.1">
    <property type="nucleotide sequence ID" value="NC_017030.1"/>
</dbReference>
<sequence>MSGKREIWPGKPWPRGATFDGSGTNFAVYSQVATRVEVCLFDRADPSKEIERFDLPMSTEFVWHGYVPDLEPGTLYGLRVHGPYEPEKGHRCNPHKLLVDPYAKALYGEVDWKQPVFGYPLDHPKKDLMRDERDSAAGMPKGVVVSDFFDWGNDRRLDIPWRKTVIYEAHVRGLTMRHPGVPEHQRGTYAGLGSPAIIEHLQKLGVTAVELLPVHEFADDSFLNDKGLSNFWGYSTLNYFSPEQRYASRKTPGGAVAEFKSMVKSLHAAGIEVILDVVYNHTCEGNHLGPTLSFKGIDNASYYWTMPEARHYLDFTGCGNSLNASNPQTARFIVDSLRYWVEEMHVDGFRFDLATVLGRSGKGGYDPNAPIFQIINQDPVLGRVKLIAEPWDVGLGGYQVGGFPSPWHEWNGKYRDALRKYWKGDENQAAEVGYRLTGSADLFAAARRRPQASINFVTAHDGFTLHDLVTYSSKHNEANGEHNRDGADDNQAWNCGVEGETDDKDIISLRERQKRNLLASLFLSTGVPMIVAGDEMGRTQQGNNNAYCQDNELSWVDWNLDKTRQDLLEFTRKLIQFRHGQPVLQRRRFFQGEHLWESEHKDLAWFRPDGTEMGAEDWQKPFVRSLAFLLGGDAIPTPDERGQRVSGDSLLVLLNAHHDTVTFTVPPPGEGGAWRLELYTADDKRGDEEMKPGKFEMAGRSLAVFRKPGPGSNGAA</sequence>
<dbReference type="PANTHER" id="PTHR43002">
    <property type="entry name" value="GLYCOGEN DEBRANCHING ENZYME"/>
    <property type="match status" value="1"/>
</dbReference>
<evidence type="ECO:0000256" key="3">
    <source>
        <dbReference type="ARBA" id="ARBA00023295"/>
    </source>
</evidence>
<evidence type="ECO:0000259" key="4">
    <source>
        <dbReference type="SMART" id="SM00642"/>
    </source>
</evidence>
<dbReference type="OrthoDB" id="9760647at2"/>
<dbReference type="InterPro" id="IPR017853">
    <property type="entry name" value="GH"/>
</dbReference>
<dbReference type="Pfam" id="PF00128">
    <property type="entry name" value="Alpha-amylase"/>
    <property type="match status" value="2"/>
</dbReference>
<feature type="domain" description="Glycosyl hydrolase family 13 catalytic" evidence="4">
    <location>
        <begin position="143"/>
        <end position="578"/>
    </location>
</feature>
<dbReference type="eggNOG" id="COG1523">
    <property type="taxonomic scope" value="Bacteria"/>
</dbReference>
<keyword evidence="3" id="KW-0326">Glycosidase</keyword>
<dbReference type="InterPro" id="IPR013780">
    <property type="entry name" value="Glyco_hydro_b"/>
</dbReference>
<dbReference type="InterPro" id="IPR013783">
    <property type="entry name" value="Ig-like_fold"/>
</dbReference>
<dbReference type="AlphaFoldDB" id="H8MZW0"/>
<reference evidence="5 6" key="1">
    <citation type="journal article" date="2012" name="J. Bacteriol.">
        <title>Complete Genome Sequence of the Fruiting Myxobacterium Corallococcus coralloides DSM 2259.</title>
        <authorList>
            <person name="Huntley S."/>
            <person name="Zhang Y."/>
            <person name="Treuner-Lange A."/>
            <person name="Kneip S."/>
            <person name="Sensen C.W."/>
            <person name="Sogaard-Andersen L."/>
        </authorList>
    </citation>
    <scope>NUCLEOTIDE SEQUENCE [LARGE SCALE GENOMIC DNA]</scope>
    <source>
        <strain evidence="6">ATCC 25202 / DSM 2259 / NBRC 100086 / M2</strain>
    </source>
</reference>
<keyword evidence="6" id="KW-1185">Reference proteome</keyword>
<keyword evidence="2" id="KW-0378">Hydrolase</keyword>
<reference evidence="6" key="2">
    <citation type="submission" date="2012-03" db="EMBL/GenBank/DDBJ databases">
        <title>Genome sequence of the fruiting myxobacterium Corallococcus coralloides DSM 2259.</title>
        <authorList>
            <person name="Huntley S."/>
            <person name="Zhang Y."/>
            <person name="Treuner-Lange A."/>
            <person name="Sensen C.W."/>
            <person name="Sogaard-Andersen L."/>
        </authorList>
    </citation>
    <scope>NUCLEOTIDE SEQUENCE [LARGE SCALE GENOMIC DNA]</scope>
    <source>
        <strain evidence="6">ATCC 25202 / DSM 2259 / NBRC 100086 / M2</strain>
    </source>
</reference>
<dbReference type="InterPro" id="IPR011837">
    <property type="entry name" value="Glycogen_debranch_GlgX"/>
</dbReference>
<dbReference type="Gene3D" id="3.20.20.80">
    <property type="entry name" value="Glycosidases"/>
    <property type="match status" value="1"/>
</dbReference>
<dbReference type="Gene3D" id="2.60.40.1180">
    <property type="entry name" value="Golgi alpha-mannosidase II"/>
    <property type="match status" value="1"/>
</dbReference>
<dbReference type="InParanoid" id="H8MZW0"/>
<dbReference type="GO" id="GO:0005980">
    <property type="term" value="P:glycogen catabolic process"/>
    <property type="evidence" value="ECO:0007669"/>
    <property type="project" value="InterPro"/>
</dbReference>